<keyword evidence="1" id="KW-0812">Transmembrane</keyword>
<evidence type="ECO:0000313" key="2">
    <source>
        <dbReference type="EMBL" id="QNM11076.1"/>
    </source>
</evidence>
<feature type="transmembrane region" description="Helical" evidence="1">
    <location>
        <begin position="145"/>
        <end position="164"/>
    </location>
</feature>
<keyword evidence="3" id="KW-1185">Reference proteome</keyword>
<dbReference type="EMBL" id="CP060636">
    <property type="protein sequence ID" value="QNM11076.1"/>
    <property type="molecule type" value="Genomic_DNA"/>
</dbReference>
<evidence type="ECO:0000313" key="3">
    <source>
        <dbReference type="Proteomes" id="UP000515856"/>
    </source>
</evidence>
<dbReference type="Gene3D" id="1.10.1760.20">
    <property type="match status" value="1"/>
</dbReference>
<feature type="transmembrane region" description="Helical" evidence="1">
    <location>
        <begin position="7"/>
        <end position="27"/>
    </location>
</feature>
<dbReference type="Pfam" id="PF12822">
    <property type="entry name" value="ECF_trnsprt"/>
    <property type="match status" value="1"/>
</dbReference>
<organism evidence="2 3">
    <name type="scientific">[Eubacterium] hominis</name>
    <dbReference type="NCBI Taxonomy" id="2764325"/>
    <lineage>
        <taxon>Bacteria</taxon>
        <taxon>Bacillati</taxon>
        <taxon>Bacillota</taxon>
        <taxon>Erysipelotrichia</taxon>
        <taxon>Erysipelotrichales</taxon>
        <taxon>Erysipelotrichaceae</taxon>
        <taxon>Amedibacillus</taxon>
    </lineage>
</organism>
<protein>
    <submittedName>
        <fullName evidence="2">ECF transporter S component</fullName>
    </submittedName>
</protein>
<feature type="transmembrane region" description="Helical" evidence="1">
    <location>
        <begin position="116"/>
        <end position="133"/>
    </location>
</feature>
<dbReference type="InterPro" id="IPR024529">
    <property type="entry name" value="ECF_trnsprt_substrate-spec"/>
</dbReference>
<dbReference type="Proteomes" id="UP000515856">
    <property type="component" value="Chromosome"/>
</dbReference>
<sequence length="175" mass="18757">MKSNNRVLWISNTAVFIALLIVLQAATTPLGNPLITGSIVNMLLIISVMVCGLSSGVCVAILSPVAAKFFGIGPLISIIPLIALGNLTLVLIWYFLGNQKKHDMYTLLSGAFAKYLVLYISIVKFAVPVLLQLPEKQASIISNMFSISQLITALLGGILALIVYPRLKKAKMGGD</sequence>
<accession>A0A7G9GJU4</accession>
<gene>
    <name evidence="2" type="ORF">H9Q80_12475</name>
</gene>
<dbReference type="KEGG" id="ehn:H9Q80_12475"/>
<dbReference type="AlphaFoldDB" id="A0A7G9GJU4"/>
<feature type="transmembrane region" description="Helical" evidence="1">
    <location>
        <begin position="69"/>
        <end position="96"/>
    </location>
</feature>
<feature type="transmembrane region" description="Helical" evidence="1">
    <location>
        <begin position="39"/>
        <end position="62"/>
    </location>
</feature>
<evidence type="ECO:0000256" key="1">
    <source>
        <dbReference type="SAM" id="Phobius"/>
    </source>
</evidence>
<keyword evidence="1" id="KW-0472">Membrane</keyword>
<keyword evidence="1" id="KW-1133">Transmembrane helix</keyword>
<proteinExistence type="predicted"/>
<dbReference type="RefSeq" id="WP_117453883.1">
    <property type="nucleotide sequence ID" value="NZ_CP060636.1"/>
</dbReference>
<name>A0A7G9GJU4_9FIRM</name>
<reference evidence="2 3" key="1">
    <citation type="submission" date="2020-08" db="EMBL/GenBank/DDBJ databases">
        <authorList>
            <person name="Liu C."/>
            <person name="Sun Q."/>
        </authorList>
    </citation>
    <scope>NUCLEOTIDE SEQUENCE [LARGE SCALE GENOMIC DNA]</scope>
    <source>
        <strain evidence="2 3">NSJ-61</strain>
    </source>
</reference>
<dbReference type="GO" id="GO:0022857">
    <property type="term" value="F:transmembrane transporter activity"/>
    <property type="evidence" value="ECO:0007669"/>
    <property type="project" value="InterPro"/>
</dbReference>